<dbReference type="InterPro" id="IPR051547">
    <property type="entry name" value="TDP2-like"/>
</dbReference>
<keyword evidence="7" id="KW-0460">Magnesium</keyword>
<dbReference type="PANTHER" id="PTHR15822:SF4">
    <property type="entry name" value="TYROSYL-DNA PHOSPHODIESTERASE 2"/>
    <property type="match status" value="1"/>
</dbReference>
<keyword evidence="9" id="KW-1133">Transmembrane helix</keyword>
<reference evidence="11 12" key="1">
    <citation type="submission" date="2018-08" db="EMBL/GenBank/DDBJ databases">
        <title>A genome reference for cultivated species of the human gut microbiota.</title>
        <authorList>
            <person name="Zou Y."/>
            <person name="Xue W."/>
            <person name="Luo G."/>
        </authorList>
    </citation>
    <scope>NUCLEOTIDE SEQUENCE [LARGE SCALE GENOMIC DNA]</scope>
    <source>
        <strain evidence="11 12">AF24-29</strain>
    </source>
</reference>
<keyword evidence="9" id="KW-0472">Membrane</keyword>
<gene>
    <name evidence="11" type="ORF">DWY25_10930</name>
</gene>
<feature type="transmembrane region" description="Helical" evidence="9">
    <location>
        <begin position="12"/>
        <end position="32"/>
    </location>
</feature>
<dbReference type="InterPro" id="IPR005135">
    <property type="entry name" value="Endo/exonuclease/phosphatase"/>
</dbReference>
<evidence type="ECO:0000259" key="10">
    <source>
        <dbReference type="Pfam" id="PF03372"/>
    </source>
</evidence>
<evidence type="ECO:0000256" key="8">
    <source>
        <dbReference type="ARBA" id="ARBA00023204"/>
    </source>
</evidence>
<comment type="caution">
    <text evidence="11">The sequence shown here is derived from an EMBL/GenBank/DDBJ whole genome shotgun (WGS) entry which is preliminary data.</text>
</comment>
<dbReference type="PANTHER" id="PTHR15822">
    <property type="entry name" value="TRAF AND TNF RECEPTOR-ASSOCIATED PROTEIN"/>
    <property type="match status" value="1"/>
</dbReference>
<feature type="domain" description="Endonuclease/exonuclease/phosphatase" evidence="10">
    <location>
        <begin position="109"/>
        <end position="274"/>
    </location>
</feature>
<protein>
    <submittedName>
        <fullName evidence="11">Endonuclease</fullName>
    </submittedName>
</protein>
<dbReference type="GO" id="GO:0046872">
    <property type="term" value="F:metal ion binding"/>
    <property type="evidence" value="ECO:0007669"/>
    <property type="project" value="UniProtKB-KW"/>
</dbReference>
<name>A0A412FY18_9FIRM</name>
<keyword evidence="8" id="KW-0234">DNA repair</keyword>
<evidence type="ECO:0000256" key="2">
    <source>
        <dbReference type="ARBA" id="ARBA00001946"/>
    </source>
</evidence>
<dbReference type="SUPFAM" id="SSF56219">
    <property type="entry name" value="DNase I-like"/>
    <property type="match status" value="1"/>
</dbReference>
<dbReference type="GO" id="GO:0016787">
    <property type="term" value="F:hydrolase activity"/>
    <property type="evidence" value="ECO:0007669"/>
    <property type="project" value="UniProtKB-KW"/>
</dbReference>
<dbReference type="Pfam" id="PF03372">
    <property type="entry name" value="Exo_endo_phos"/>
    <property type="match status" value="1"/>
</dbReference>
<evidence type="ECO:0000256" key="6">
    <source>
        <dbReference type="ARBA" id="ARBA00022801"/>
    </source>
</evidence>
<keyword evidence="12" id="KW-1185">Reference proteome</keyword>
<keyword evidence="3" id="KW-0540">Nuclease</keyword>
<keyword evidence="6" id="KW-0378">Hydrolase</keyword>
<proteinExistence type="predicted"/>
<dbReference type="GO" id="GO:0004519">
    <property type="term" value="F:endonuclease activity"/>
    <property type="evidence" value="ECO:0007669"/>
    <property type="project" value="UniProtKB-KW"/>
</dbReference>
<evidence type="ECO:0000313" key="12">
    <source>
        <dbReference type="Proteomes" id="UP000284178"/>
    </source>
</evidence>
<dbReference type="AlphaFoldDB" id="A0A412FY18"/>
<keyword evidence="5" id="KW-0227">DNA damage</keyword>
<dbReference type="EMBL" id="QRUP01000013">
    <property type="protein sequence ID" value="RGR73069.1"/>
    <property type="molecule type" value="Genomic_DNA"/>
</dbReference>
<dbReference type="GO" id="GO:0006281">
    <property type="term" value="P:DNA repair"/>
    <property type="evidence" value="ECO:0007669"/>
    <property type="project" value="UniProtKB-KW"/>
</dbReference>
<sequence>MRRECGTLKKILKGVGAAIAGLIALIVGYGIFLQVNYYRIADFQSVETVNNPPARLDADQEYTLMTYNVGFGAYSDDYSFFMDTGKMKDGKATRGKHGRALSKEAVIANTQGSLALIQQSLPDFIFLQEVDVKSSRSYGVDQAAILRSAFSGYGSVFALNFHSPYLIVPLQEPHGSVQSGLLTLSNWHVDENVRRQFPVDGPFITKFTDLDRCFLISRLGLDNGKELVLINIHLSAYDQGGTIRVQQLALLNQVLIQEREQGNYVIAGGDFNHDIAGTLDFFPSQQQVPDWIFAMNTADLAEGYHFVRADNADETATCRGADIPFEAGVTYQAIVDGFLVSDNLTATAENIQNDYRYSDHNPVVLKFRMN</sequence>
<evidence type="ECO:0000256" key="5">
    <source>
        <dbReference type="ARBA" id="ARBA00022763"/>
    </source>
</evidence>
<accession>A0A412FY18</accession>
<dbReference type="Proteomes" id="UP000284178">
    <property type="component" value="Unassembled WGS sequence"/>
</dbReference>
<keyword evidence="11" id="KW-0255">Endonuclease</keyword>
<evidence type="ECO:0000256" key="4">
    <source>
        <dbReference type="ARBA" id="ARBA00022723"/>
    </source>
</evidence>
<dbReference type="InterPro" id="IPR036691">
    <property type="entry name" value="Endo/exonu/phosph_ase_sf"/>
</dbReference>
<comment type="cofactor">
    <cofactor evidence="2">
        <name>Mg(2+)</name>
        <dbReference type="ChEBI" id="CHEBI:18420"/>
    </cofactor>
</comment>
<evidence type="ECO:0000256" key="3">
    <source>
        <dbReference type="ARBA" id="ARBA00022722"/>
    </source>
</evidence>
<evidence type="ECO:0000256" key="7">
    <source>
        <dbReference type="ARBA" id="ARBA00022842"/>
    </source>
</evidence>
<dbReference type="Gene3D" id="3.60.10.10">
    <property type="entry name" value="Endonuclease/exonuclease/phosphatase"/>
    <property type="match status" value="1"/>
</dbReference>
<evidence type="ECO:0000256" key="9">
    <source>
        <dbReference type="SAM" id="Phobius"/>
    </source>
</evidence>
<evidence type="ECO:0000313" key="11">
    <source>
        <dbReference type="EMBL" id="RGR73069.1"/>
    </source>
</evidence>
<keyword evidence="4" id="KW-0479">Metal-binding</keyword>
<evidence type="ECO:0000256" key="1">
    <source>
        <dbReference type="ARBA" id="ARBA00001936"/>
    </source>
</evidence>
<organism evidence="11 12">
    <name type="scientific">Holdemania filiformis</name>
    <dbReference type="NCBI Taxonomy" id="61171"/>
    <lineage>
        <taxon>Bacteria</taxon>
        <taxon>Bacillati</taxon>
        <taxon>Bacillota</taxon>
        <taxon>Erysipelotrichia</taxon>
        <taxon>Erysipelotrichales</taxon>
        <taxon>Erysipelotrichaceae</taxon>
        <taxon>Holdemania</taxon>
    </lineage>
</organism>
<comment type="cofactor">
    <cofactor evidence="1">
        <name>Mn(2+)</name>
        <dbReference type="ChEBI" id="CHEBI:29035"/>
    </cofactor>
</comment>
<keyword evidence="9" id="KW-0812">Transmembrane</keyword>